<comment type="caution">
    <text evidence="1">The sequence shown here is derived from an EMBL/GenBank/DDBJ whole genome shotgun (WGS) entry which is preliminary data.</text>
</comment>
<dbReference type="Proteomes" id="UP000037122">
    <property type="component" value="Unassembled WGS sequence"/>
</dbReference>
<dbReference type="EMBL" id="LGST01000042">
    <property type="protein sequence ID" value="KND97301.1"/>
    <property type="molecule type" value="Genomic_DNA"/>
</dbReference>
<name>A0A0L0NT16_CANAR</name>
<accession>A0A0L0NT16</accession>
<gene>
    <name evidence="1" type="ORF">QG37_06289</name>
</gene>
<evidence type="ECO:0000313" key="2">
    <source>
        <dbReference type="Proteomes" id="UP000037122"/>
    </source>
</evidence>
<dbReference type="VEuPathDB" id="FungiDB:QG37_06289"/>
<sequence>MVLSLHVTANWSRGGVVKKWLQKRRKHGGGCTRRQEKRFWELFFGGSFKGFGELNSAPFAATL</sequence>
<evidence type="ECO:0000313" key="1">
    <source>
        <dbReference type="EMBL" id="KND97301.1"/>
    </source>
</evidence>
<dbReference type="AlphaFoldDB" id="A0A0L0NT16"/>
<protein>
    <submittedName>
        <fullName evidence="1">Uncharacterized protein</fullName>
    </submittedName>
</protein>
<organism evidence="1 2">
    <name type="scientific">Candidozyma auris</name>
    <name type="common">Yeast</name>
    <name type="synonym">Candida auris</name>
    <dbReference type="NCBI Taxonomy" id="498019"/>
    <lineage>
        <taxon>Eukaryota</taxon>
        <taxon>Fungi</taxon>
        <taxon>Dikarya</taxon>
        <taxon>Ascomycota</taxon>
        <taxon>Saccharomycotina</taxon>
        <taxon>Pichiomycetes</taxon>
        <taxon>Metschnikowiaceae</taxon>
        <taxon>Candidozyma</taxon>
    </lineage>
</organism>
<reference evidence="2" key="1">
    <citation type="journal article" date="2015" name="BMC Genomics">
        <title>Draft genome of a commonly misdiagnosed multidrug resistant pathogen Candida auris.</title>
        <authorList>
            <person name="Chatterjee S."/>
            <person name="Alampalli S.V."/>
            <person name="Nageshan R.K."/>
            <person name="Chettiar S.T."/>
            <person name="Joshi S."/>
            <person name="Tatu U.S."/>
        </authorList>
    </citation>
    <scope>NUCLEOTIDE SEQUENCE [LARGE SCALE GENOMIC DNA]</scope>
    <source>
        <strain evidence="2">6684</strain>
    </source>
</reference>
<proteinExistence type="predicted"/>